<dbReference type="Pfam" id="PF00069">
    <property type="entry name" value="Pkinase"/>
    <property type="match status" value="1"/>
</dbReference>
<evidence type="ECO:0000256" key="6">
    <source>
        <dbReference type="PROSITE-ProRule" id="PRU10141"/>
    </source>
</evidence>
<dbReference type="OrthoDB" id="248923at2759"/>
<comment type="caution">
    <text evidence="9">The sequence shown here is derived from an EMBL/GenBank/DDBJ whole genome shotgun (WGS) entry which is preliminary data.</text>
</comment>
<dbReference type="PANTHER" id="PTHR43671">
    <property type="entry name" value="SERINE/THREONINE-PROTEIN KINASE NEK"/>
    <property type="match status" value="1"/>
</dbReference>
<keyword evidence="3 6" id="KW-0547">Nucleotide-binding</keyword>
<dbReference type="GO" id="GO:0004674">
    <property type="term" value="F:protein serine/threonine kinase activity"/>
    <property type="evidence" value="ECO:0007669"/>
    <property type="project" value="TreeGrafter"/>
</dbReference>
<feature type="compositionally biased region" description="Basic and acidic residues" evidence="7">
    <location>
        <begin position="318"/>
        <end position="329"/>
    </location>
</feature>
<feature type="region of interest" description="Disordered" evidence="7">
    <location>
        <begin position="299"/>
        <end position="330"/>
    </location>
</feature>
<feature type="domain" description="Protein kinase" evidence="8">
    <location>
        <begin position="16"/>
        <end position="281"/>
    </location>
</feature>
<keyword evidence="4" id="KW-0418">Kinase</keyword>
<keyword evidence="2" id="KW-0808">Transferase</keyword>
<dbReference type="SUPFAM" id="SSF56112">
    <property type="entry name" value="Protein kinase-like (PK-like)"/>
    <property type="match status" value="1"/>
</dbReference>
<evidence type="ECO:0000313" key="9">
    <source>
        <dbReference type="EMBL" id="KAJ8449871.1"/>
    </source>
</evidence>
<evidence type="ECO:0000313" key="10">
    <source>
        <dbReference type="Proteomes" id="UP001153076"/>
    </source>
</evidence>
<evidence type="ECO:0000259" key="8">
    <source>
        <dbReference type="PROSITE" id="PS50011"/>
    </source>
</evidence>
<evidence type="ECO:0000256" key="5">
    <source>
        <dbReference type="ARBA" id="ARBA00022840"/>
    </source>
</evidence>
<evidence type="ECO:0000256" key="7">
    <source>
        <dbReference type="SAM" id="MobiDB-lite"/>
    </source>
</evidence>
<evidence type="ECO:0000256" key="1">
    <source>
        <dbReference type="ARBA" id="ARBA00010886"/>
    </source>
</evidence>
<dbReference type="Gene3D" id="3.30.200.20">
    <property type="entry name" value="Phosphorylase Kinase, domain 1"/>
    <property type="match status" value="1"/>
</dbReference>
<dbReference type="AlphaFoldDB" id="A0A9Q1KW23"/>
<reference evidence="9" key="1">
    <citation type="submission" date="2022-04" db="EMBL/GenBank/DDBJ databases">
        <title>Carnegiea gigantea Genome sequencing and assembly v2.</title>
        <authorList>
            <person name="Copetti D."/>
            <person name="Sanderson M.J."/>
            <person name="Burquez A."/>
            <person name="Wojciechowski M.F."/>
        </authorList>
    </citation>
    <scope>NUCLEOTIDE SEQUENCE</scope>
    <source>
        <strain evidence="9">SGP5-SGP5p</strain>
        <tissue evidence="9">Aerial part</tissue>
    </source>
</reference>
<dbReference type="InterPro" id="IPR011009">
    <property type="entry name" value="Kinase-like_dom_sf"/>
</dbReference>
<keyword evidence="10" id="KW-1185">Reference proteome</keyword>
<evidence type="ECO:0000256" key="3">
    <source>
        <dbReference type="ARBA" id="ARBA00022741"/>
    </source>
</evidence>
<dbReference type="PROSITE" id="PS50011">
    <property type="entry name" value="PROTEIN_KINASE_DOM"/>
    <property type="match status" value="1"/>
</dbReference>
<feature type="compositionally biased region" description="Low complexity" evidence="7">
    <location>
        <begin position="380"/>
        <end position="390"/>
    </location>
</feature>
<dbReference type="GO" id="GO:0005524">
    <property type="term" value="F:ATP binding"/>
    <property type="evidence" value="ECO:0007669"/>
    <property type="project" value="UniProtKB-UniRule"/>
</dbReference>
<dbReference type="GO" id="GO:0007017">
    <property type="term" value="P:microtubule-based process"/>
    <property type="evidence" value="ECO:0007669"/>
    <property type="project" value="TreeGrafter"/>
</dbReference>
<name>A0A9Q1KW23_9CARY</name>
<sequence length="506" mass="56714">MEAENGDMLKSKMEDYEVIEQIGKGAFGSTFLILHKAEQKKYVLKKIRLAKQTEKFKQTACQEMSLISKLKHPYIVEYKDSWVDEEYYVCLVTSYCEGGQKALGWPEELFSLRRYGTSLFHKTQRVCKWMVQMLLALDYLHSNRVLHRNLKVSVCECIFCSPDSICFHCSNILFSKENGIQLGDFGLAKLLSPDGIASLVAATPNFMCPEVLANMPHGYKSDIWSLGKQCGWMILKLWFTVVDAEFVVGSGCCMRQIIKNMLRKAPEHRPTAAELLRHPHLQPYVVRCRVASPACLPIRSPNSKEKTPTRLSPGKPIRGKDETEKDPRAVKLIGNFDHCDRTSDEIPTIQQNCDKSAASAASDENLETKRVDPVSYLKLNGSEEVVSNNKSEVEQETHNDGSSQKQGNGENEGVNPTPSDLSLLRRLSELACDQTKGGVEVAEPQRADALESLLELCARLLREDKLDELAGVLRPFGEEAVSSRETAIWLTKSLMAAHKSARGNQV</sequence>
<dbReference type="InterPro" id="IPR017441">
    <property type="entry name" value="Protein_kinase_ATP_BS"/>
</dbReference>
<evidence type="ECO:0000256" key="4">
    <source>
        <dbReference type="ARBA" id="ARBA00022777"/>
    </source>
</evidence>
<dbReference type="GO" id="GO:0055028">
    <property type="term" value="C:cortical microtubule"/>
    <property type="evidence" value="ECO:0007669"/>
    <property type="project" value="TreeGrafter"/>
</dbReference>
<dbReference type="InterPro" id="IPR000719">
    <property type="entry name" value="Prot_kinase_dom"/>
</dbReference>
<feature type="binding site" evidence="6">
    <location>
        <position position="45"/>
    </location>
    <ligand>
        <name>ATP</name>
        <dbReference type="ChEBI" id="CHEBI:30616"/>
    </ligand>
</feature>
<dbReference type="InterPro" id="IPR050660">
    <property type="entry name" value="NEK_Ser/Thr_kinase"/>
</dbReference>
<evidence type="ECO:0000256" key="2">
    <source>
        <dbReference type="ARBA" id="ARBA00022679"/>
    </source>
</evidence>
<gene>
    <name evidence="9" type="ORF">Cgig2_001527</name>
</gene>
<keyword evidence="5 6" id="KW-0067">ATP-binding</keyword>
<dbReference type="PANTHER" id="PTHR43671:SF63">
    <property type="entry name" value="SERINE_THREONINE-PROTEIN KINASE NEK6 ISOFORM X1"/>
    <property type="match status" value="1"/>
</dbReference>
<feature type="compositionally biased region" description="Polar residues" evidence="7">
    <location>
        <begin position="400"/>
        <end position="420"/>
    </location>
</feature>
<dbReference type="Gene3D" id="1.10.510.10">
    <property type="entry name" value="Transferase(Phosphotransferase) domain 1"/>
    <property type="match status" value="1"/>
</dbReference>
<comment type="similarity">
    <text evidence="1">Belongs to the protein kinase superfamily. NEK Ser/Thr protein kinase family. NIMA subfamily.</text>
</comment>
<organism evidence="9 10">
    <name type="scientific">Carnegiea gigantea</name>
    <dbReference type="NCBI Taxonomy" id="171969"/>
    <lineage>
        <taxon>Eukaryota</taxon>
        <taxon>Viridiplantae</taxon>
        <taxon>Streptophyta</taxon>
        <taxon>Embryophyta</taxon>
        <taxon>Tracheophyta</taxon>
        <taxon>Spermatophyta</taxon>
        <taxon>Magnoliopsida</taxon>
        <taxon>eudicotyledons</taxon>
        <taxon>Gunneridae</taxon>
        <taxon>Pentapetalae</taxon>
        <taxon>Caryophyllales</taxon>
        <taxon>Cactineae</taxon>
        <taxon>Cactaceae</taxon>
        <taxon>Cactoideae</taxon>
        <taxon>Echinocereeae</taxon>
        <taxon>Carnegiea</taxon>
    </lineage>
</organism>
<protein>
    <recommendedName>
        <fullName evidence="8">Protein kinase domain-containing protein</fullName>
    </recommendedName>
</protein>
<accession>A0A9Q1KW23</accession>
<feature type="region of interest" description="Disordered" evidence="7">
    <location>
        <begin position="379"/>
        <end position="420"/>
    </location>
</feature>
<dbReference type="EMBL" id="JAKOGI010000019">
    <property type="protein sequence ID" value="KAJ8449871.1"/>
    <property type="molecule type" value="Genomic_DNA"/>
</dbReference>
<dbReference type="PROSITE" id="PS00107">
    <property type="entry name" value="PROTEIN_KINASE_ATP"/>
    <property type="match status" value="1"/>
</dbReference>
<proteinExistence type="inferred from homology"/>
<dbReference type="Proteomes" id="UP001153076">
    <property type="component" value="Unassembled WGS sequence"/>
</dbReference>